<protein>
    <submittedName>
        <fullName evidence="2">LSU ribosomal protein L7AE</fullName>
    </submittedName>
</protein>
<evidence type="ECO:0000313" key="3">
    <source>
        <dbReference type="Proteomes" id="UP000253490"/>
    </source>
</evidence>
<keyword evidence="2" id="KW-0689">Ribosomal protein</keyword>
<name>A0A366IC71_9FIRM</name>
<accession>A0A366IC71</accession>
<sequence length="81" mass="8961">MLDHIKVSKSVIGTKQTLKMVKDGKAKTVYLAHDVEQHIFVEVENCCKENEVPIVYVDSMIDLGKACGINRKTASAALLKD</sequence>
<dbReference type="RefSeq" id="WP_170128167.1">
    <property type="nucleotide sequence ID" value="NZ_QNRX01000004.1"/>
</dbReference>
<evidence type="ECO:0000313" key="2">
    <source>
        <dbReference type="EMBL" id="RBP67394.1"/>
    </source>
</evidence>
<dbReference type="EMBL" id="QNRX01000004">
    <property type="protein sequence ID" value="RBP67394.1"/>
    <property type="molecule type" value="Genomic_DNA"/>
</dbReference>
<keyword evidence="3" id="KW-1185">Reference proteome</keyword>
<dbReference type="PRINTS" id="PR00884">
    <property type="entry name" value="RIBOSOMALHS6"/>
</dbReference>
<dbReference type="Pfam" id="PF01248">
    <property type="entry name" value="Ribosomal_L7Ae"/>
    <property type="match status" value="1"/>
</dbReference>
<dbReference type="InterPro" id="IPR004038">
    <property type="entry name" value="Ribosomal_eL8/eL30/eS12/Gad45"/>
</dbReference>
<keyword evidence="2" id="KW-0687">Ribonucleoprotein</keyword>
<comment type="caution">
    <text evidence="2">The sequence shown here is derived from an EMBL/GenBank/DDBJ whole genome shotgun (WGS) entry which is preliminary data.</text>
</comment>
<proteinExistence type="predicted"/>
<reference evidence="2 3" key="1">
    <citation type="submission" date="2018-06" db="EMBL/GenBank/DDBJ databases">
        <title>Genomic Encyclopedia of Type Strains, Phase IV (KMG-IV): sequencing the most valuable type-strain genomes for metagenomic binning, comparative biology and taxonomic classification.</title>
        <authorList>
            <person name="Goeker M."/>
        </authorList>
    </citation>
    <scope>NUCLEOTIDE SEQUENCE [LARGE SCALE GENOMIC DNA]</scope>
    <source>
        <strain evidence="2 3">DSM 22112</strain>
    </source>
</reference>
<dbReference type="AlphaFoldDB" id="A0A366IC71"/>
<organism evidence="2 3">
    <name type="scientific">Alkalibaculum bacchi</name>
    <dbReference type="NCBI Taxonomy" id="645887"/>
    <lineage>
        <taxon>Bacteria</taxon>
        <taxon>Bacillati</taxon>
        <taxon>Bacillota</taxon>
        <taxon>Clostridia</taxon>
        <taxon>Eubacteriales</taxon>
        <taxon>Eubacteriaceae</taxon>
        <taxon>Alkalibaculum</taxon>
    </lineage>
</organism>
<gene>
    <name evidence="2" type="ORF">DES36_10496</name>
</gene>
<dbReference type="Proteomes" id="UP000253490">
    <property type="component" value="Unassembled WGS sequence"/>
</dbReference>
<evidence type="ECO:0000259" key="1">
    <source>
        <dbReference type="Pfam" id="PF01248"/>
    </source>
</evidence>
<feature type="domain" description="Ribosomal protein eL8/eL30/eS12/Gadd45" evidence="1">
    <location>
        <begin position="9"/>
        <end position="77"/>
    </location>
</feature>
<dbReference type="Gene3D" id="3.30.1330.30">
    <property type="match status" value="1"/>
</dbReference>
<dbReference type="SUPFAM" id="SSF55315">
    <property type="entry name" value="L30e-like"/>
    <property type="match status" value="1"/>
</dbReference>
<dbReference type="GO" id="GO:0005840">
    <property type="term" value="C:ribosome"/>
    <property type="evidence" value="ECO:0007669"/>
    <property type="project" value="UniProtKB-KW"/>
</dbReference>
<dbReference type="InterPro" id="IPR029064">
    <property type="entry name" value="Ribosomal_eL30-like_sf"/>
</dbReference>